<accession>A0AAF0WNX7</accession>
<dbReference type="Pfam" id="PF04525">
    <property type="entry name" value="LOR"/>
    <property type="match status" value="1"/>
</dbReference>
<keyword evidence="3" id="KW-1185">Reference proteome</keyword>
<evidence type="ECO:0000313" key="2">
    <source>
        <dbReference type="EMBL" id="WOG91803.1"/>
    </source>
</evidence>
<dbReference type="InterPro" id="IPR007612">
    <property type="entry name" value="LOR"/>
</dbReference>
<gene>
    <name evidence="2" type="ORF">DCAR_0311057</name>
</gene>
<proteinExistence type="inferred from homology"/>
<comment type="similarity">
    <text evidence="1">Belongs to the LOR family.</text>
</comment>
<name>A0AAF0WNX7_DAUCS</name>
<dbReference type="InterPro" id="IPR025659">
    <property type="entry name" value="Tubby-like_C"/>
</dbReference>
<dbReference type="PANTHER" id="PTHR31087">
    <property type="match status" value="1"/>
</dbReference>
<reference evidence="2" key="1">
    <citation type="journal article" date="2016" name="Nat. Genet.">
        <title>A high-quality carrot genome assembly provides new insights into carotenoid accumulation and asterid genome evolution.</title>
        <authorList>
            <person name="Iorizzo M."/>
            <person name="Ellison S."/>
            <person name="Senalik D."/>
            <person name="Zeng P."/>
            <person name="Satapoomin P."/>
            <person name="Huang J."/>
            <person name="Bowman M."/>
            <person name="Iovene M."/>
            <person name="Sanseverino W."/>
            <person name="Cavagnaro P."/>
            <person name="Yildiz M."/>
            <person name="Macko-Podgorni A."/>
            <person name="Moranska E."/>
            <person name="Grzebelus E."/>
            <person name="Grzebelus D."/>
            <person name="Ashrafi H."/>
            <person name="Zheng Z."/>
            <person name="Cheng S."/>
            <person name="Spooner D."/>
            <person name="Van Deynze A."/>
            <person name="Simon P."/>
        </authorList>
    </citation>
    <scope>NUCLEOTIDE SEQUENCE</scope>
    <source>
        <tissue evidence="2">Leaf</tissue>
    </source>
</reference>
<dbReference type="InterPro" id="IPR038595">
    <property type="entry name" value="LOR_sf"/>
</dbReference>
<evidence type="ECO:0000256" key="1">
    <source>
        <dbReference type="ARBA" id="ARBA00005437"/>
    </source>
</evidence>
<dbReference type="Gene3D" id="2.40.160.200">
    <property type="entry name" value="LURP1-related"/>
    <property type="match status" value="1"/>
</dbReference>
<protein>
    <submittedName>
        <fullName evidence="2">Uncharacterized protein</fullName>
    </submittedName>
</protein>
<sequence>MIVKFALNALYDAKKKSFHISDLTNLHRRWEVYRGNRTDSHNILFIVKKSDILQLKTELEVFLASNTFERHYDFKIKGSWFEKACTIYAGNSSNMRKVHSITNIVFGKDKCLVTVYLFGEIYTQAYAITSNILSSIPQRLVN</sequence>
<dbReference type="PANTHER" id="PTHR31087:SF58">
    <property type="entry name" value="OS07G0230700 PROTEIN"/>
    <property type="match status" value="1"/>
</dbReference>
<evidence type="ECO:0000313" key="3">
    <source>
        <dbReference type="Proteomes" id="UP000077755"/>
    </source>
</evidence>
<dbReference type="Proteomes" id="UP000077755">
    <property type="component" value="Chromosome 3"/>
</dbReference>
<reference evidence="2" key="2">
    <citation type="submission" date="2022-03" db="EMBL/GenBank/DDBJ databases">
        <title>Draft title - Genomic analysis of global carrot germplasm unveils the trajectory of domestication and the origin of high carotenoid orange carrot.</title>
        <authorList>
            <person name="Iorizzo M."/>
            <person name="Ellison S."/>
            <person name="Senalik D."/>
            <person name="Macko-Podgorni A."/>
            <person name="Grzebelus D."/>
            <person name="Bostan H."/>
            <person name="Rolling W."/>
            <person name="Curaba J."/>
            <person name="Simon P."/>
        </authorList>
    </citation>
    <scope>NUCLEOTIDE SEQUENCE</scope>
    <source>
        <tissue evidence="2">Leaf</tissue>
    </source>
</reference>
<dbReference type="SUPFAM" id="SSF54518">
    <property type="entry name" value="Tubby C-terminal domain-like"/>
    <property type="match status" value="1"/>
</dbReference>
<organism evidence="2 3">
    <name type="scientific">Daucus carota subsp. sativus</name>
    <name type="common">Carrot</name>
    <dbReference type="NCBI Taxonomy" id="79200"/>
    <lineage>
        <taxon>Eukaryota</taxon>
        <taxon>Viridiplantae</taxon>
        <taxon>Streptophyta</taxon>
        <taxon>Embryophyta</taxon>
        <taxon>Tracheophyta</taxon>
        <taxon>Spermatophyta</taxon>
        <taxon>Magnoliopsida</taxon>
        <taxon>eudicotyledons</taxon>
        <taxon>Gunneridae</taxon>
        <taxon>Pentapetalae</taxon>
        <taxon>asterids</taxon>
        <taxon>campanulids</taxon>
        <taxon>Apiales</taxon>
        <taxon>Apiaceae</taxon>
        <taxon>Apioideae</taxon>
        <taxon>Scandiceae</taxon>
        <taxon>Daucinae</taxon>
        <taxon>Daucus</taxon>
        <taxon>Daucus sect. Daucus</taxon>
    </lineage>
</organism>
<dbReference type="EMBL" id="CP093345">
    <property type="protein sequence ID" value="WOG91803.1"/>
    <property type="molecule type" value="Genomic_DNA"/>
</dbReference>
<dbReference type="AlphaFoldDB" id="A0AAF0WNX7"/>